<evidence type="ECO:0000313" key="3">
    <source>
        <dbReference type="Proteomes" id="UP000292781"/>
    </source>
</evidence>
<dbReference type="InterPro" id="IPR036390">
    <property type="entry name" value="WH_DNA-bd_sf"/>
</dbReference>
<dbReference type="InterPro" id="IPR000835">
    <property type="entry name" value="HTH_MarR-typ"/>
</dbReference>
<sequence>MLWPDAAAFAAGHGLDPLVATKLWENPCWFSFRLNYLALHFNGPVYGYIQERHGLMRPEYVVLYSLSLKDGSTAKAISESSGFPKTTISRAVQSLIERRLIERTPDSGDRRSFRLELTAEGRRITDETLTPMLERERLMLAPLSPAERFMLAELLAKLVVAAPTWPDAVLPGPATV</sequence>
<reference evidence="2 3" key="1">
    <citation type="submission" date="2019-02" db="EMBL/GenBank/DDBJ databases">
        <title>Siculibacillus lacustris gen. nov., sp. nov., a new rosette-forming bacterium isolated from a freshwater crater lake (Lake St. Ana, Romania).</title>
        <authorList>
            <person name="Felfoldi T."/>
            <person name="Marton Z."/>
            <person name="Szabo A."/>
            <person name="Mentes A."/>
            <person name="Boka K."/>
            <person name="Marialigeti K."/>
            <person name="Mathe I."/>
            <person name="Koncz M."/>
            <person name="Schumann P."/>
            <person name="Toth E."/>
        </authorList>
    </citation>
    <scope>NUCLEOTIDE SEQUENCE [LARGE SCALE GENOMIC DNA]</scope>
    <source>
        <strain evidence="2 3">SA-279</strain>
    </source>
</reference>
<dbReference type="Gene3D" id="1.10.10.10">
    <property type="entry name" value="Winged helix-like DNA-binding domain superfamily/Winged helix DNA-binding domain"/>
    <property type="match status" value="1"/>
</dbReference>
<dbReference type="AlphaFoldDB" id="A0A4Q9VZF5"/>
<feature type="domain" description="HTH marR-type" evidence="1">
    <location>
        <begin position="31"/>
        <end position="160"/>
    </location>
</feature>
<gene>
    <name evidence="2" type="ORF">EYW49_00180</name>
</gene>
<dbReference type="Proteomes" id="UP000292781">
    <property type="component" value="Unassembled WGS sequence"/>
</dbReference>
<comment type="caution">
    <text evidence="2">The sequence shown here is derived from an EMBL/GenBank/DDBJ whole genome shotgun (WGS) entry which is preliminary data.</text>
</comment>
<evidence type="ECO:0000313" key="2">
    <source>
        <dbReference type="EMBL" id="TBW41188.1"/>
    </source>
</evidence>
<dbReference type="OrthoDB" id="8114524at2"/>
<name>A0A4Q9VZF5_9HYPH</name>
<keyword evidence="3" id="KW-1185">Reference proteome</keyword>
<dbReference type="PANTHER" id="PTHR33164">
    <property type="entry name" value="TRANSCRIPTIONAL REGULATOR, MARR FAMILY"/>
    <property type="match status" value="1"/>
</dbReference>
<dbReference type="Pfam" id="PF12802">
    <property type="entry name" value="MarR_2"/>
    <property type="match status" value="1"/>
</dbReference>
<protein>
    <submittedName>
        <fullName evidence="2">MarR family transcriptional regulator</fullName>
    </submittedName>
</protein>
<dbReference type="GO" id="GO:0003700">
    <property type="term" value="F:DNA-binding transcription factor activity"/>
    <property type="evidence" value="ECO:0007669"/>
    <property type="project" value="InterPro"/>
</dbReference>
<accession>A0A4Q9VZF5</accession>
<dbReference type="SMART" id="SM00347">
    <property type="entry name" value="HTH_MARR"/>
    <property type="match status" value="1"/>
</dbReference>
<proteinExistence type="predicted"/>
<dbReference type="GO" id="GO:0006950">
    <property type="term" value="P:response to stress"/>
    <property type="evidence" value="ECO:0007669"/>
    <property type="project" value="TreeGrafter"/>
</dbReference>
<dbReference type="EMBL" id="SJFN01000001">
    <property type="protein sequence ID" value="TBW41188.1"/>
    <property type="molecule type" value="Genomic_DNA"/>
</dbReference>
<dbReference type="PROSITE" id="PS50995">
    <property type="entry name" value="HTH_MARR_2"/>
    <property type="match status" value="1"/>
</dbReference>
<evidence type="ECO:0000259" key="1">
    <source>
        <dbReference type="PROSITE" id="PS50995"/>
    </source>
</evidence>
<organism evidence="2 3">
    <name type="scientific">Siculibacillus lacustris</name>
    <dbReference type="NCBI Taxonomy" id="1549641"/>
    <lineage>
        <taxon>Bacteria</taxon>
        <taxon>Pseudomonadati</taxon>
        <taxon>Pseudomonadota</taxon>
        <taxon>Alphaproteobacteria</taxon>
        <taxon>Hyphomicrobiales</taxon>
        <taxon>Ancalomicrobiaceae</taxon>
        <taxon>Siculibacillus</taxon>
    </lineage>
</organism>
<dbReference type="PANTHER" id="PTHR33164:SF57">
    <property type="entry name" value="MARR-FAMILY TRANSCRIPTIONAL REGULATOR"/>
    <property type="match status" value="1"/>
</dbReference>
<dbReference type="RefSeq" id="WP_131304707.1">
    <property type="nucleotide sequence ID" value="NZ_SJFN01000001.1"/>
</dbReference>
<dbReference type="PRINTS" id="PR00598">
    <property type="entry name" value="HTHMARR"/>
</dbReference>
<dbReference type="InterPro" id="IPR039422">
    <property type="entry name" value="MarR/SlyA-like"/>
</dbReference>
<dbReference type="InterPro" id="IPR036388">
    <property type="entry name" value="WH-like_DNA-bd_sf"/>
</dbReference>
<dbReference type="SUPFAM" id="SSF46785">
    <property type="entry name" value="Winged helix' DNA-binding domain"/>
    <property type="match status" value="1"/>
</dbReference>